<evidence type="ECO:0000256" key="9">
    <source>
        <dbReference type="ARBA" id="ARBA00023065"/>
    </source>
</evidence>
<dbReference type="STRING" id="928856.SAMN04488049_10293"/>
<dbReference type="AlphaFoldDB" id="A0A0P1GI76"/>
<evidence type="ECO:0000256" key="11">
    <source>
        <dbReference type="ARBA" id="ARBA00023136"/>
    </source>
</evidence>
<comment type="function">
    <text evidence="1">Efflux system for nickel and cobalt.</text>
</comment>
<dbReference type="GO" id="GO:0032025">
    <property type="term" value="P:response to cobalt ion"/>
    <property type="evidence" value="ECO:0007669"/>
    <property type="project" value="TreeGrafter"/>
</dbReference>
<dbReference type="GO" id="GO:0010045">
    <property type="term" value="P:response to nickel cation"/>
    <property type="evidence" value="ECO:0007669"/>
    <property type="project" value="TreeGrafter"/>
</dbReference>
<evidence type="ECO:0000256" key="1">
    <source>
        <dbReference type="ARBA" id="ARBA00002510"/>
    </source>
</evidence>
<evidence type="ECO:0000256" key="2">
    <source>
        <dbReference type="ARBA" id="ARBA00004651"/>
    </source>
</evidence>
<comment type="similarity">
    <text evidence="13">Belongs to the NiCoT transporter (TC 2.A.52) family.</text>
</comment>
<dbReference type="GO" id="GO:0005886">
    <property type="term" value="C:plasma membrane"/>
    <property type="evidence" value="ECO:0007669"/>
    <property type="project" value="UniProtKB-SubCell"/>
</dbReference>
<dbReference type="PANTHER" id="PTHR40659">
    <property type="entry name" value="NICKEL/COBALT EFFLUX SYSTEM RCNA"/>
    <property type="match status" value="1"/>
</dbReference>
<evidence type="ECO:0000256" key="7">
    <source>
        <dbReference type="ARBA" id="ARBA00022692"/>
    </source>
</evidence>
<gene>
    <name evidence="14" type="ORF">TRM7557_03257</name>
</gene>
<keyword evidence="15" id="KW-1185">Reference proteome</keyword>
<dbReference type="OrthoDB" id="9812956at2"/>
<feature type="transmembrane region" description="Helical" evidence="13">
    <location>
        <begin position="81"/>
        <end position="100"/>
    </location>
</feature>
<feature type="transmembrane region" description="Helical" evidence="13">
    <location>
        <begin position="24"/>
        <end position="45"/>
    </location>
</feature>
<dbReference type="InterPro" id="IPR051224">
    <property type="entry name" value="NiCoT_RcnA"/>
</dbReference>
<dbReference type="EMBL" id="CYSD01000042">
    <property type="protein sequence ID" value="CUH81134.1"/>
    <property type="molecule type" value="Genomic_DNA"/>
</dbReference>
<sequence length="377" mass="38945">MRQERGILSDHAVQFDPAHRRRGVVLALVGAAGVVLAACGLWLWAFGGLADLRIWAADGQRAAQNAMAGALRGLRAGHPGAIWSLCAVTFAYGLFHAVGPGHGKVVLGGYGLSRRVALRRLALLSLLASLAQATTAVVLVLAGAWVLGWGRADMTDTAEGLLAPVSYGAMALLGIYLALRGLRRGWRLLTPGRAVSAAPVPDRPRPQAGMAGLARQQMQAATGADMSSADTSSPGFLAVGRGAGCVDHSSEICPDCGHRHAPSLEEVARLTSWREALVLIAAIAVRPCTGAVFVLLLTWRMGVLYAGVLGAFSMGLGTALVTMAVAMGAAGVQRGVAGLPGAMQQGRWIAAGLELFAGALVAVICLGLLWSQLAVLF</sequence>
<name>A0A0P1GI76_9RHOB</name>
<dbReference type="PANTHER" id="PTHR40659:SF1">
    <property type="entry name" value="NICKEL_COBALT EFFLUX SYSTEM RCNA"/>
    <property type="match status" value="1"/>
</dbReference>
<reference evidence="14 15" key="1">
    <citation type="submission" date="2015-09" db="EMBL/GenBank/DDBJ databases">
        <authorList>
            <consortium name="Swine Surveillance"/>
        </authorList>
    </citation>
    <scope>NUCLEOTIDE SEQUENCE [LARGE SCALE GENOMIC DNA]</scope>
    <source>
        <strain evidence="14 15">CECT 7557</strain>
    </source>
</reference>
<proteinExistence type="inferred from homology"/>
<comment type="subcellular location">
    <subcellularLocation>
        <location evidence="2 13">Cell membrane</location>
        <topology evidence="2 13">Multi-pass membrane protein</topology>
    </subcellularLocation>
</comment>
<dbReference type="Proteomes" id="UP000052022">
    <property type="component" value="Unassembled WGS sequence"/>
</dbReference>
<feature type="transmembrane region" description="Helical" evidence="13">
    <location>
        <begin position="348"/>
        <end position="370"/>
    </location>
</feature>
<keyword evidence="5" id="KW-1003">Cell membrane</keyword>
<feature type="transmembrane region" description="Helical" evidence="13">
    <location>
        <begin position="303"/>
        <end position="327"/>
    </location>
</feature>
<keyword evidence="12" id="KW-0170">Cobalt</keyword>
<dbReference type="GO" id="GO:0006824">
    <property type="term" value="P:cobalt ion transport"/>
    <property type="evidence" value="ECO:0007669"/>
    <property type="project" value="UniProtKB-KW"/>
</dbReference>
<keyword evidence="4 13" id="KW-0813">Transport</keyword>
<evidence type="ECO:0000256" key="6">
    <source>
        <dbReference type="ARBA" id="ARBA00022596"/>
    </source>
</evidence>
<feature type="transmembrane region" description="Helical" evidence="13">
    <location>
        <begin position="121"/>
        <end position="149"/>
    </location>
</feature>
<keyword evidence="8 13" id="KW-1133">Transmembrane helix</keyword>
<feature type="transmembrane region" description="Helical" evidence="13">
    <location>
        <begin position="276"/>
        <end position="297"/>
    </location>
</feature>
<organism evidence="14 15">
    <name type="scientific">Tritonibacter multivorans</name>
    <dbReference type="NCBI Taxonomy" id="928856"/>
    <lineage>
        <taxon>Bacteria</taxon>
        <taxon>Pseudomonadati</taxon>
        <taxon>Pseudomonadota</taxon>
        <taxon>Alphaproteobacteria</taxon>
        <taxon>Rhodobacterales</taxon>
        <taxon>Paracoccaceae</taxon>
        <taxon>Tritonibacter</taxon>
    </lineage>
</organism>
<dbReference type="GO" id="GO:0015099">
    <property type="term" value="F:nickel cation transmembrane transporter activity"/>
    <property type="evidence" value="ECO:0007669"/>
    <property type="project" value="UniProtKB-UniRule"/>
</dbReference>
<evidence type="ECO:0000313" key="14">
    <source>
        <dbReference type="EMBL" id="CUH81134.1"/>
    </source>
</evidence>
<keyword evidence="3" id="KW-0171">Cobalt transport</keyword>
<keyword evidence="7 13" id="KW-0812">Transmembrane</keyword>
<evidence type="ECO:0000313" key="15">
    <source>
        <dbReference type="Proteomes" id="UP000052022"/>
    </source>
</evidence>
<accession>A0A0P1GI76</accession>
<evidence type="ECO:0000256" key="13">
    <source>
        <dbReference type="RuleBase" id="RU362101"/>
    </source>
</evidence>
<evidence type="ECO:0000256" key="8">
    <source>
        <dbReference type="ARBA" id="ARBA00022989"/>
    </source>
</evidence>
<evidence type="ECO:0000256" key="3">
    <source>
        <dbReference type="ARBA" id="ARBA00022426"/>
    </source>
</evidence>
<evidence type="ECO:0000256" key="5">
    <source>
        <dbReference type="ARBA" id="ARBA00022475"/>
    </source>
</evidence>
<evidence type="ECO:0000256" key="12">
    <source>
        <dbReference type="ARBA" id="ARBA00023285"/>
    </source>
</evidence>
<keyword evidence="10" id="KW-0921">Nickel transport</keyword>
<evidence type="ECO:0000256" key="4">
    <source>
        <dbReference type="ARBA" id="ARBA00022448"/>
    </source>
</evidence>
<keyword evidence="6" id="KW-0533">Nickel</keyword>
<keyword evidence="11 13" id="KW-0472">Membrane</keyword>
<dbReference type="InterPro" id="IPR011541">
    <property type="entry name" value="Ni/Co_transpt_high_affinity"/>
</dbReference>
<feature type="transmembrane region" description="Helical" evidence="13">
    <location>
        <begin position="161"/>
        <end position="179"/>
    </location>
</feature>
<evidence type="ECO:0000256" key="10">
    <source>
        <dbReference type="ARBA" id="ARBA00023112"/>
    </source>
</evidence>
<keyword evidence="9" id="KW-0406">Ion transport</keyword>
<dbReference type="GO" id="GO:0046583">
    <property type="term" value="F:monoatomic cation efflux transmembrane transporter activity"/>
    <property type="evidence" value="ECO:0007669"/>
    <property type="project" value="TreeGrafter"/>
</dbReference>
<dbReference type="Pfam" id="PF03824">
    <property type="entry name" value="NicO"/>
    <property type="match status" value="1"/>
</dbReference>
<protein>
    <recommendedName>
        <fullName evidence="13">Nickel/cobalt efflux system</fullName>
    </recommendedName>
</protein>